<dbReference type="GO" id="GO:0016301">
    <property type="term" value="F:kinase activity"/>
    <property type="evidence" value="ECO:0007669"/>
    <property type="project" value="UniProtKB-KW"/>
</dbReference>
<protein>
    <recommendedName>
        <fullName evidence="3">Altered inheritance of mitochondria protein 9, mitochondrial</fullName>
    </recommendedName>
    <alternativeName>
        <fullName evidence="6">Found in mitochondrial proteome protein 29</fullName>
    </alternativeName>
</protein>
<dbReference type="SUPFAM" id="SSF56112">
    <property type="entry name" value="Protein kinase-like (PK-like)"/>
    <property type="match status" value="1"/>
</dbReference>
<dbReference type="Proteomes" id="UP000234254">
    <property type="component" value="Unassembled WGS sequence"/>
</dbReference>
<dbReference type="GO" id="GO:0005739">
    <property type="term" value="C:mitochondrion"/>
    <property type="evidence" value="ECO:0007669"/>
    <property type="project" value="UniProtKB-SubCell"/>
</dbReference>
<proteinExistence type="inferred from homology"/>
<sequence>MRVVHRFCQFLRDTSITAVASRWGQGIVRDRRLSTGATPAEANDHFFRYTSGRWLYDEQLQLENRYVEFNIQALRHTAAHVLGSRCIEMSKVPEGFYNKVLSLKMEDGREVLARIPNPNAGNPKHIVASEVATLDFARNVLHIPAPKVLAWSSPSLPQNPIGPEYMLMEKVQGCQLSEVWDNMSEAQRFGLIKSLVNIERKLASTEFAAYGSLYYKDTHPHGRNIIDRDAAMDDEVISKFELGPTTERSFWEDEKKELDLDRGSWNSAQEYLSAVAKREIAIIRSPCSRKTKGNPISSRIISSRPDIHVQHLEQFLAVLAYILPPEELSRPVLLHHDLHAGNIFVDHADPTKISGIIDWQTAHTAPLFMQAKFPSIIECHDAYPWGAVQPSLPNDYDNLPESERTLASEQLDRVRLKKYYELASRKFNPLLVKAMDFMRRDEDPTTFIFHIVGRSSLDGPIPIKEILIQVYEKWDQIMRRNGLDIPCPISFSEDEIKATRQLVQTWAELYAEFDRLRLENTGKDG</sequence>
<evidence type="ECO:0000259" key="7">
    <source>
        <dbReference type="Pfam" id="PF01636"/>
    </source>
</evidence>
<dbReference type="EMBL" id="MSFM01000007">
    <property type="protein sequence ID" value="PKY03575.1"/>
    <property type="molecule type" value="Genomic_DNA"/>
</dbReference>
<keyword evidence="5" id="KW-0496">Mitochondrion</keyword>
<dbReference type="PANTHER" id="PTHR36091">
    <property type="entry name" value="ALTERED INHERITANCE OF MITOCHONDRIA PROTEIN 9, MITOCHONDRIAL"/>
    <property type="match status" value="1"/>
</dbReference>
<dbReference type="InterPro" id="IPR011009">
    <property type="entry name" value="Kinase-like_dom_sf"/>
</dbReference>
<evidence type="ECO:0000256" key="5">
    <source>
        <dbReference type="ARBA" id="ARBA00023128"/>
    </source>
</evidence>
<organism evidence="8 9">
    <name type="scientific">Aspergillus campestris (strain IBT 28561)</name>
    <dbReference type="NCBI Taxonomy" id="1392248"/>
    <lineage>
        <taxon>Eukaryota</taxon>
        <taxon>Fungi</taxon>
        <taxon>Dikarya</taxon>
        <taxon>Ascomycota</taxon>
        <taxon>Pezizomycotina</taxon>
        <taxon>Eurotiomycetes</taxon>
        <taxon>Eurotiomycetidae</taxon>
        <taxon>Eurotiales</taxon>
        <taxon>Aspergillaceae</taxon>
        <taxon>Aspergillus</taxon>
        <taxon>Aspergillus subgen. Circumdati</taxon>
    </lineage>
</organism>
<comment type="similarity">
    <text evidence="2">Belongs to the AIM9 family.</text>
</comment>
<comment type="subcellular location">
    <subcellularLocation>
        <location evidence="1">Mitochondrion</location>
    </subcellularLocation>
</comment>
<dbReference type="InterPro" id="IPR002575">
    <property type="entry name" value="Aminoglycoside_PTrfase"/>
</dbReference>
<dbReference type="VEuPathDB" id="FungiDB:P168DRAFT_290738"/>
<keyword evidence="9" id="KW-1185">Reference proteome</keyword>
<keyword evidence="4" id="KW-0809">Transit peptide</keyword>
<dbReference type="AlphaFoldDB" id="A0A2I1D127"/>
<name>A0A2I1D127_ASPC2</name>
<dbReference type="PANTHER" id="PTHR36091:SF1">
    <property type="entry name" value="ALTERED INHERITANCE OF MITOCHONDRIA PROTEIN 9, MITOCHONDRIAL"/>
    <property type="match status" value="1"/>
</dbReference>
<dbReference type="Pfam" id="PF01636">
    <property type="entry name" value="APH"/>
    <property type="match status" value="1"/>
</dbReference>
<evidence type="ECO:0000256" key="2">
    <source>
        <dbReference type="ARBA" id="ARBA00005543"/>
    </source>
</evidence>
<accession>A0A2I1D127</accession>
<dbReference type="OrthoDB" id="2906425at2759"/>
<comment type="caution">
    <text evidence="8">The sequence shown here is derived from an EMBL/GenBank/DDBJ whole genome shotgun (WGS) entry which is preliminary data.</text>
</comment>
<reference evidence="8" key="1">
    <citation type="submission" date="2016-12" db="EMBL/GenBank/DDBJ databases">
        <title>The genomes of Aspergillus section Nigri reveals drivers in fungal speciation.</title>
        <authorList>
            <consortium name="DOE Joint Genome Institute"/>
            <person name="Vesth T.C."/>
            <person name="Nybo J."/>
            <person name="Theobald S."/>
            <person name="Brandl J."/>
            <person name="Frisvad J.C."/>
            <person name="Nielsen K.F."/>
            <person name="Lyhne E.K."/>
            <person name="Kogle M.E."/>
            <person name="Kuo A."/>
            <person name="Riley R."/>
            <person name="Clum A."/>
            <person name="Nolan M."/>
            <person name="Lipzen A."/>
            <person name="Salamov A."/>
            <person name="Henrissat B."/>
            <person name="Wiebenga A."/>
            <person name="De vries R.P."/>
            <person name="Grigoriev I.V."/>
            <person name="Mortensen U.H."/>
            <person name="Andersen M.R."/>
            <person name="Baker S.E."/>
        </authorList>
    </citation>
    <scope>NUCLEOTIDE SEQUENCE</scope>
    <source>
        <strain evidence="8">IBT 28561</strain>
    </source>
</reference>
<evidence type="ECO:0000313" key="9">
    <source>
        <dbReference type="Proteomes" id="UP000234254"/>
    </source>
</evidence>
<evidence type="ECO:0000256" key="3">
    <source>
        <dbReference type="ARBA" id="ARBA00016197"/>
    </source>
</evidence>
<evidence type="ECO:0000256" key="4">
    <source>
        <dbReference type="ARBA" id="ARBA00022946"/>
    </source>
</evidence>
<evidence type="ECO:0000256" key="1">
    <source>
        <dbReference type="ARBA" id="ARBA00004173"/>
    </source>
</evidence>
<dbReference type="InterPro" id="IPR051035">
    <property type="entry name" value="Mito_inheritance_9"/>
</dbReference>
<evidence type="ECO:0000256" key="6">
    <source>
        <dbReference type="ARBA" id="ARBA00031849"/>
    </source>
</evidence>
<dbReference type="Gene3D" id="3.90.1200.10">
    <property type="match status" value="1"/>
</dbReference>
<dbReference type="RefSeq" id="XP_024692169.1">
    <property type="nucleotide sequence ID" value="XM_024837284.1"/>
</dbReference>
<feature type="domain" description="Aminoglycoside phosphotransferase" evidence="7">
    <location>
        <begin position="310"/>
        <end position="367"/>
    </location>
</feature>
<evidence type="ECO:0000313" key="8">
    <source>
        <dbReference type="EMBL" id="PKY03575.1"/>
    </source>
</evidence>
<gene>
    <name evidence="8" type="ORF">P168DRAFT_290738</name>
</gene>
<dbReference type="GeneID" id="36544808"/>